<feature type="region of interest" description="Disordered" evidence="1">
    <location>
        <begin position="101"/>
        <end position="131"/>
    </location>
</feature>
<evidence type="ECO:0000313" key="4">
    <source>
        <dbReference type="Proteomes" id="UP001054945"/>
    </source>
</evidence>
<dbReference type="EMBL" id="BPLR01009483">
    <property type="protein sequence ID" value="GIY32284.1"/>
    <property type="molecule type" value="Genomic_DNA"/>
</dbReference>
<feature type="signal peptide" evidence="2">
    <location>
        <begin position="1"/>
        <end position="23"/>
    </location>
</feature>
<organism evidence="3 4">
    <name type="scientific">Caerostris extrusa</name>
    <name type="common">Bark spider</name>
    <name type="synonym">Caerostris bankana</name>
    <dbReference type="NCBI Taxonomy" id="172846"/>
    <lineage>
        <taxon>Eukaryota</taxon>
        <taxon>Metazoa</taxon>
        <taxon>Ecdysozoa</taxon>
        <taxon>Arthropoda</taxon>
        <taxon>Chelicerata</taxon>
        <taxon>Arachnida</taxon>
        <taxon>Araneae</taxon>
        <taxon>Araneomorphae</taxon>
        <taxon>Entelegynae</taxon>
        <taxon>Araneoidea</taxon>
        <taxon>Araneidae</taxon>
        <taxon>Caerostris</taxon>
    </lineage>
</organism>
<sequence length="144" mass="16014">MIIKLLPQLKWILFALVCALTECLLMSFRTCRAASREEPGKNPLTPQTPDRDYNYLRHSAVEEDLKIHKASLPSIACHVTATNLQIFPSPEKFIKSSRSALFTPKDEGSPGICNYPPEVEQTSLGRSSDLENSSLITGRLRANA</sequence>
<protein>
    <submittedName>
        <fullName evidence="3">Uncharacterized protein</fullName>
    </submittedName>
</protein>
<keyword evidence="2" id="KW-0732">Signal</keyword>
<name>A0AAV4SE75_CAEEX</name>
<feature type="compositionally biased region" description="Polar residues" evidence="1">
    <location>
        <begin position="120"/>
        <end position="131"/>
    </location>
</feature>
<evidence type="ECO:0000313" key="3">
    <source>
        <dbReference type="EMBL" id="GIY32284.1"/>
    </source>
</evidence>
<dbReference type="Proteomes" id="UP001054945">
    <property type="component" value="Unassembled WGS sequence"/>
</dbReference>
<dbReference type="AlphaFoldDB" id="A0AAV4SE75"/>
<gene>
    <name evidence="3" type="ORF">CEXT_448411</name>
</gene>
<accession>A0AAV4SE75</accession>
<keyword evidence="4" id="KW-1185">Reference proteome</keyword>
<reference evidence="3 4" key="1">
    <citation type="submission" date="2021-06" db="EMBL/GenBank/DDBJ databases">
        <title>Caerostris extrusa draft genome.</title>
        <authorList>
            <person name="Kono N."/>
            <person name="Arakawa K."/>
        </authorList>
    </citation>
    <scope>NUCLEOTIDE SEQUENCE [LARGE SCALE GENOMIC DNA]</scope>
</reference>
<proteinExistence type="predicted"/>
<evidence type="ECO:0000256" key="2">
    <source>
        <dbReference type="SAM" id="SignalP"/>
    </source>
</evidence>
<feature type="chain" id="PRO_5043752783" evidence="2">
    <location>
        <begin position="24"/>
        <end position="144"/>
    </location>
</feature>
<evidence type="ECO:0000256" key="1">
    <source>
        <dbReference type="SAM" id="MobiDB-lite"/>
    </source>
</evidence>
<comment type="caution">
    <text evidence="3">The sequence shown here is derived from an EMBL/GenBank/DDBJ whole genome shotgun (WGS) entry which is preliminary data.</text>
</comment>